<keyword evidence="2" id="KW-1185">Reference proteome</keyword>
<comment type="caution">
    <text evidence="1">The sequence shown here is derived from an EMBL/GenBank/DDBJ whole genome shotgun (WGS) entry which is preliminary data.</text>
</comment>
<proteinExistence type="predicted"/>
<accession>A0AAD8A5U4</accession>
<evidence type="ECO:0000313" key="1">
    <source>
        <dbReference type="EMBL" id="KAJ9593019.1"/>
    </source>
</evidence>
<reference evidence="1" key="1">
    <citation type="journal article" date="2023" name="IScience">
        <title>Live-bearing cockroach genome reveals convergent evolutionary mechanisms linked to viviparity in insects and beyond.</title>
        <authorList>
            <person name="Fouks B."/>
            <person name="Harrison M.C."/>
            <person name="Mikhailova A.A."/>
            <person name="Marchal E."/>
            <person name="English S."/>
            <person name="Carruthers M."/>
            <person name="Jennings E.C."/>
            <person name="Chiamaka E.L."/>
            <person name="Frigard R.A."/>
            <person name="Pippel M."/>
            <person name="Attardo G.M."/>
            <person name="Benoit J.B."/>
            <person name="Bornberg-Bauer E."/>
            <person name="Tobe S.S."/>
        </authorList>
    </citation>
    <scope>NUCLEOTIDE SEQUENCE</scope>
    <source>
        <strain evidence="1">Stay&amp;Tobe</strain>
    </source>
</reference>
<organism evidence="1 2">
    <name type="scientific">Diploptera punctata</name>
    <name type="common">Pacific beetle cockroach</name>
    <dbReference type="NCBI Taxonomy" id="6984"/>
    <lineage>
        <taxon>Eukaryota</taxon>
        <taxon>Metazoa</taxon>
        <taxon>Ecdysozoa</taxon>
        <taxon>Arthropoda</taxon>
        <taxon>Hexapoda</taxon>
        <taxon>Insecta</taxon>
        <taxon>Pterygota</taxon>
        <taxon>Neoptera</taxon>
        <taxon>Polyneoptera</taxon>
        <taxon>Dictyoptera</taxon>
        <taxon>Blattodea</taxon>
        <taxon>Blaberoidea</taxon>
        <taxon>Blaberidae</taxon>
        <taxon>Diplopterinae</taxon>
        <taxon>Diploptera</taxon>
    </lineage>
</organism>
<dbReference type="Proteomes" id="UP001233999">
    <property type="component" value="Unassembled WGS sequence"/>
</dbReference>
<gene>
    <name evidence="1" type="ORF">L9F63_015317</name>
</gene>
<sequence>MAPVASKLSSKLKSWVKIDDSFTTDGDVVLCQACNNLIVNSSMTCVMLRLPQMLYLNILDGKEFPTPFLISSKTLEHANHATVARFVNDGLKVFKKIKYLSFIVMLRRTC</sequence>
<name>A0AAD8A5U4_DIPPU</name>
<dbReference type="AlphaFoldDB" id="A0AAD8A5U4"/>
<reference evidence="1" key="2">
    <citation type="submission" date="2023-05" db="EMBL/GenBank/DDBJ databases">
        <authorList>
            <person name="Fouks B."/>
        </authorList>
    </citation>
    <scope>NUCLEOTIDE SEQUENCE</scope>
    <source>
        <strain evidence="1">Stay&amp;Tobe</strain>
        <tissue evidence="1">Testes</tissue>
    </source>
</reference>
<evidence type="ECO:0000313" key="2">
    <source>
        <dbReference type="Proteomes" id="UP001233999"/>
    </source>
</evidence>
<dbReference type="EMBL" id="JASPKZ010003791">
    <property type="protein sequence ID" value="KAJ9593019.1"/>
    <property type="molecule type" value="Genomic_DNA"/>
</dbReference>
<protein>
    <submittedName>
        <fullName evidence="1">Uncharacterized protein</fullName>
    </submittedName>
</protein>